<protein>
    <recommendedName>
        <fullName evidence="3">Hydrogenase assembly chaperone HypC/HupF</fullName>
    </recommendedName>
</protein>
<dbReference type="EMBL" id="BARU01006442">
    <property type="protein sequence ID" value="GAH47267.1"/>
    <property type="molecule type" value="Genomic_DNA"/>
</dbReference>
<dbReference type="PROSITE" id="PS01097">
    <property type="entry name" value="HUPF_HYPC"/>
    <property type="match status" value="1"/>
</dbReference>
<dbReference type="NCBIfam" id="TIGR00074">
    <property type="entry name" value="hypC_hupF"/>
    <property type="match status" value="1"/>
</dbReference>
<evidence type="ECO:0000256" key="1">
    <source>
        <dbReference type="ARBA" id="ARBA00006018"/>
    </source>
</evidence>
<dbReference type="InterPro" id="IPR019812">
    <property type="entry name" value="Hydgase_assmbl_chp_CS"/>
</dbReference>
<dbReference type="AlphaFoldDB" id="X1FQK0"/>
<dbReference type="GO" id="GO:0051604">
    <property type="term" value="P:protein maturation"/>
    <property type="evidence" value="ECO:0007669"/>
    <property type="project" value="TreeGrafter"/>
</dbReference>
<gene>
    <name evidence="2" type="ORF">S03H2_12677</name>
</gene>
<dbReference type="Gene3D" id="2.30.30.140">
    <property type="match status" value="1"/>
</dbReference>
<reference evidence="2" key="1">
    <citation type="journal article" date="2014" name="Front. Microbiol.">
        <title>High frequency of phylogenetically diverse reductive dehalogenase-homologous genes in deep subseafloor sedimentary metagenomes.</title>
        <authorList>
            <person name="Kawai M."/>
            <person name="Futagami T."/>
            <person name="Toyoda A."/>
            <person name="Takaki Y."/>
            <person name="Nishi S."/>
            <person name="Hori S."/>
            <person name="Arai W."/>
            <person name="Tsubouchi T."/>
            <person name="Morono Y."/>
            <person name="Uchiyama I."/>
            <person name="Ito T."/>
            <person name="Fujiyama A."/>
            <person name="Inagaki F."/>
            <person name="Takami H."/>
        </authorList>
    </citation>
    <scope>NUCLEOTIDE SEQUENCE</scope>
    <source>
        <strain evidence="2">Expedition CK06-06</strain>
    </source>
</reference>
<dbReference type="FunFam" id="2.30.30.140:FF:000022">
    <property type="entry name" value="Hydrogenase assembly chaperone HybG"/>
    <property type="match status" value="1"/>
</dbReference>
<sequence>MCVAIPYQVVEVKENSWAEIEIAGVRHKVSLALVPEVNAGDWVLVNLGTVIARIEEDEAKEIISLYKEIAEAATL</sequence>
<dbReference type="GO" id="GO:0005506">
    <property type="term" value="F:iron ion binding"/>
    <property type="evidence" value="ECO:0007669"/>
    <property type="project" value="TreeGrafter"/>
</dbReference>
<accession>X1FQK0</accession>
<dbReference type="Pfam" id="PF01455">
    <property type="entry name" value="HupF_HypC"/>
    <property type="match status" value="1"/>
</dbReference>
<dbReference type="PANTHER" id="PTHR35177:SF2">
    <property type="entry name" value="HYDROGENASE MATURATION FACTOR HYBG"/>
    <property type="match status" value="1"/>
</dbReference>
<dbReference type="PANTHER" id="PTHR35177">
    <property type="entry name" value="HYDROGENASE MATURATION FACTOR HYBG"/>
    <property type="match status" value="1"/>
</dbReference>
<evidence type="ECO:0008006" key="3">
    <source>
        <dbReference type="Google" id="ProtNLM"/>
    </source>
</evidence>
<organism evidence="2">
    <name type="scientific">marine sediment metagenome</name>
    <dbReference type="NCBI Taxonomy" id="412755"/>
    <lineage>
        <taxon>unclassified sequences</taxon>
        <taxon>metagenomes</taxon>
        <taxon>ecological metagenomes</taxon>
    </lineage>
</organism>
<evidence type="ECO:0000313" key="2">
    <source>
        <dbReference type="EMBL" id="GAH47267.1"/>
    </source>
</evidence>
<comment type="caution">
    <text evidence="2">The sequence shown here is derived from an EMBL/GenBank/DDBJ whole genome shotgun (WGS) entry which is preliminary data.</text>
</comment>
<dbReference type="PRINTS" id="PR00445">
    <property type="entry name" value="HUPFHYPC"/>
</dbReference>
<dbReference type="GO" id="GO:1902670">
    <property type="term" value="F:carbon dioxide binding"/>
    <property type="evidence" value="ECO:0007669"/>
    <property type="project" value="TreeGrafter"/>
</dbReference>
<name>X1FQK0_9ZZZZ</name>
<proteinExistence type="inferred from homology"/>
<dbReference type="SUPFAM" id="SSF159127">
    <property type="entry name" value="HupF/HypC-like"/>
    <property type="match status" value="1"/>
</dbReference>
<comment type="similarity">
    <text evidence="1">Belongs to the HupF/HypC family.</text>
</comment>
<dbReference type="InterPro" id="IPR001109">
    <property type="entry name" value="Hydrogenase_HupF/HypC"/>
</dbReference>